<evidence type="ECO:0000256" key="1">
    <source>
        <dbReference type="ARBA" id="ARBA00022553"/>
    </source>
</evidence>
<dbReference type="InterPro" id="IPR001789">
    <property type="entry name" value="Sig_transdc_resp-reg_receiver"/>
</dbReference>
<sequence>MEKRAARILVVDDEAAIRGSLLAYLGDQGYDTDGAASAEQALELTRQRRYDLLIVDLRLPGMNGEQLIQRLNRNECPPGFLIHTGSTDFRLSAELRRAGLREHHVFAKPLFDLQQLLQGIEQRLARAS</sequence>
<dbReference type="Gene3D" id="3.40.50.2300">
    <property type="match status" value="1"/>
</dbReference>
<name>A0A831RM05_9GAMM</name>
<dbReference type="PROSITE" id="PS50110">
    <property type="entry name" value="RESPONSE_REGULATORY"/>
    <property type="match status" value="1"/>
</dbReference>
<accession>A0A831RM05</accession>
<reference evidence="4" key="1">
    <citation type="journal article" date="2020" name="mSystems">
        <title>Genome- and Community-Level Interaction Insights into Carbon Utilization and Element Cycling Functions of Hydrothermarchaeota in Hydrothermal Sediment.</title>
        <authorList>
            <person name="Zhou Z."/>
            <person name="Liu Y."/>
            <person name="Xu W."/>
            <person name="Pan J."/>
            <person name="Luo Z.H."/>
            <person name="Li M."/>
        </authorList>
    </citation>
    <scope>NUCLEOTIDE SEQUENCE [LARGE SCALE GENOMIC DNA]</scope>
    <source>
        <strain evidence="4">HyVt-443</strain>
    </source>
</reference>
<comment type="caution">
    <text evidence="4">The sequence shown here is derived from an EMBL/GenBank/DDBJ whole genome shotgun (WGS) entry which is preliminary data.</text>
</comment>
<dbReference type="SUPFAM" id="SSF52172">
    <property type="entry name" value="CheY-like"/>
    <property type="match status" value="1"/>
</dbReference>
<dbReference type="GO" id="GO:0000160">
    <property type="term" value="P:phosphorelay signal transduction system"/>
    <property type="evidence" value="ECO:0007669"/>
    <property type="project" value="InterPro"/>
</dbReference>
<proteinExistence type="predicted"/>
<feature type="domain" description="Response regulatory" evidence="3">
    <location>
        <begin position="7"/>
        <end position="123"/>
    </location>
</feature>
<feature type="modified residue" description="4-aspartylphosphate" evidence="2">
    <location>
        <position position="56"/>
    </location>
</feature>
<gene>
    <name evidence="4" type="ORF">ENI96_12065</name>
</gene>
<evidence type="ECO:0000259" key="3">
    <source>
        <dbReference type="PROSITE" id="PS50110"/>
    </source>
</evidence>
<dbReference type="PANTHER" id="PTHR44591:SF21">
    <property type="entry name" value="TWO-COMPONENT RESPONSE REGULATOR"/>
    <property type="match status" value="1"/>
</dbReference>
<evidence type="ECO:0000256" key="2">
    <source>
        <dbReference type="PROSITE-ProRule" id="PRU00169"/>
    </source>
</evidence>
<dbReference type="PANTHER" id="PTHR44591">
    <property type="entry name" value="STRESS RESPONSE REGULATOR PROTEIN 1"/>
    <property type="match status" value="1"/>
</dbReference>
<dbReference type="Pfam" id="PF00072">
    <property type="entry name" value="Response_reg"/>
    <property type="match status" value="1"/>
</dbReference>
<protein>
    <submittedName>
        <fullName evidence="4">Response regulator</fullName>
    </submittedName>
</protein>
<dbReference type="InterPro" id="IPR011006">
    <property type="entry name" value="CheY-like_superfamily"/>
</dbReference>
<evidence type="ECO:0000313" key="4">
    <source>
        <dbReference type="EMBL" id="HEB97148.1"/>
    </source>
</evidence>
<dbReference type="Proteomes" id="UP000886251">
    <property type="component" value="Unassembled WGS sequence"/>
</dbReference>
<keyword evidence="1 2" id="KW-0597">Phosphoprotein</keyword>
<organism evidence="4">
    <name type="scientific">Sedimenticola thiotaurini</name>
    <dbReference type="NCBI Taxonomy" id="1543721"/>
    <lineage>
        <taxon>Bacteria</taxon>
        <taxon>Pseudomonadati</taxon>
        <taxon>Pseudomonadota</taxon>
        <taxon>Gammaproteobacteria</taxon>
        <taxon>Chromatiales</taxon>
        <taxon>Sedimenticolaceae</taxon>
        <taxon>Sedimenticola</taxon>
    </lineage>
</organism>
<dbReference type="InterPro" id="IPR050595">
    <property type="entry name" value="Bact_response_regulator"/>
</dbReference>
<dbReference type="AlphaFoldDB" id="A0A831RM05"/>
<dbReference type="EMBL" id="DRKP01000146">
    <property type="protein sequence ID" value="HEB97148.1"/>
    <property type="molecule type" value="Genomic_DNA"/>
</dbReference>
<dbReference type="CDD" id="cd00156">
    <property type="entry name" value="REC"/>
    <property type="match status" value="1"/>
</dbReference>
<dbReference type="SMART" id="SM00448">
    <property type="entry name" value="REC"/>
    <property type="match status" value="1"/>
</dbReference>